<organism evidence="3 4">
    <name type="scientific">Rhamnella rubrinervis</name>
    <dbReference type="NCBI Taxonomy" id="2594499"/>
    <lineage>
        <taxon>Eukaryota</taxon>
        <taxon>Viridiplantae</taxon>
        <taxon>Streptophyta</taxon>
        <taxon>Embryophyta</taxon>
        <taxon>Tracheophyta</taxon>
        <taxon>Spermatophyta</taxon>
        <taxon>Magnoliopsida</taxon>
        <taxon>eudicotyledons</taxon>
        <taxon>Gunneridae</taxon>
        <taxon>Pentapetalae</taxon>
        <taxon>rosids</taxon>
        <taxon>fabids</taxon>
        <taxon>Rosales</taxon>
        <taxon>Rhamnaceae</taxon>
        <taxon>rhamnoid group</taxon>
        <taxon>Rhamneae</taxon>
        <taxon>Rhamnella</taxon>
    </lineage>
</organism>
<dbReference type="InterPro" id="IPR001087">
    <property type="entry name" value="GDSL"/>
</dbReference>
<sequence length="398" mass="45091">MERETYRIYSDPVATAILRKRVVMVEFDVAILMVVVVRSACTVNTANHHILKGLWNAHAASLHSSLPYQLNHQLWLARFIVMLRPAQALSQLGNKWQNLHHWSPYTCRSSRPSQQVFKVYHVDLFVFGDSQFDVGNNKYINTLGKANYWPYGETTFNYPSGRFCYGHLVPDFIAEYAKLPYIPPYLHPGIDQFIDGVNFASGGAGALVETWIGFVIDIKTQLGYFKNVSRLLRRQLGDAEAKTLLSSAAYLFGVGANDYVFPFETKSSVLQIYSVEQFVGQVIGNITNVIKIGGRKFGFPSLWPIECAPNARVFGGGNMCGCFERFTTSIELYNKQLSKLLQKLQNDLKGFKCSIPDFHTLVDEIINHPSKDGIWLQGREGSLSLKPYLRNIQLWKVE</sequence>
<dbReference type="AlphaFoldDB" id="A0A8K0HEX7"/>
<name>A0A8K0HEX7_9ROSA</name>
<proteinExistence type="inferred from homology"/>
<dbReference type="GO" id="GO:0016298">
    <property type="term" value="F:lipase activity"/>
    <property type="evidence" value="ECO:0007669"/>
    <property type="project" value="TreeGrafter"/>
</dbReference>
<dbReference type="InterPro" id="IPR044552">
    <property type="entry name" value="GLIP1-5/GLL25"/>
</dbReference>
<reference evidence="3" key="1">
    <citation type="submission" date="2020-03" db="EMBL/GenBank/DDBJ databases">
        <title>A high-quality chromosome-level genome assembly of a woody plant with both climbing and erect habits, Rhamnella rubrinervis.</title>
        <authorList>
            <person name="Lu Z."/>
            <person name="Yang Y."/>
            <person name="Zhu X."/>
            <person name="Sun Y."/>
        </authorList>
    </citation>
    <scope>NUCLEOTIDE SEQUENCE</scope>
    <source>
        <strain evidence="3">BYM</strain>
        <tissue evidence="3">Leaf</tissue>
    </source>
</reference>
<evidence type="ECO:0000256" key="1">
    <source>
        <dbReference type="ARBA" id="ARBA00008668"/>
    </source>
</evidence>
<dbReference type="OrthoDB" id="1600564at2759"/>
<comment type="similarity">
    <text evidence="1">Belongs to the 'GDSL' lipolytic enzyme family.</text>
</comment>
<dbReference type="EMBL" id="VOIH02000003">
    <property type="protein sequence ID" value="KAF3450555.1"/>
    <property type="molecule type" value="Genomic_DNA"/>
</dbReference>
<dbReference type="Pfam" id="PF00657">
    <property type="entry name" value="Lipase_GDSL"/>
    <property type="match status" value="1"/>
</dbReference>
<gene>
    <name evidence="3" type="ORF">FNV43_RR06642</name>
</gene>
<evidence type="ECO:0000313" key="3">
    <source>
        <dbReference type="EMBL" id="KAF3450555.1"/>
    </source>
</evidence>
<evidence type="ECO:0000313" key="4">
    <source>
        <dbReference type="Proteomes" id="UP000796880"/>
    </source>
</evidence>
<dbReference type="InterPro" id="IPR036514">
    <property type="entry name" value="SGNH_hydro_sf"/>
</dbReference>
<dbReference type="Gene3D" id="3.40.50.1110">
    <property type="entry name" value="SGNH hydrolase"/>
    <property type="match status" value="1"/>
</dbReference>
<protein>
    <submittedName>
        <fullName evidence="3">Uncharacterized protein</fullName>
    </submittedName>
</protein>
<keyword evidence="4" id="KW-1185">Reference proteome</keyword>
<comment type="caution">
    <text evidence="3">The sequence shown here is derived from an EMBL/GenBank/DDBJ whole genome shotgun (WGS) entry which is preliminary data.</text>
</comment>
<evidence type="ECO:0000256" key="2">
    <source>
        <dbReference type="ARBA" id="ARBA00022729"/>
    </source>
</evidence>
<dbReference type="PANTHER" id="PTHR45966:SF34">
    <property type="entry name" value="GDSL-LIKE LIPASE_ACYLHYDROLASE"/>
    <property type="match status" value="1"/>
</dbReference>
<keyword evidence="2" id="KW-0732">Signal</keyword>
<dbReference type="Proteomes" id="UP000796880">
    <property type="component" value="Unassembled WGS sequence"/>
</dbReference>
<dbReference type="PANTHER" id="PTHR45966">
    <property type="entry name" value="GDSL-LIKE LIPASE/ACYLHYDROLASE"/>
    <property type="match status" value="1"/>
</dbReference>
<accession>A0A8K0HEX7</accession>